<feature type="region of interest" description="Disordered" evidence="1">
    <location>
        <begin position="299"/>
        <end position="330"/>
    </location>
</feature>
<feature type="compositionally biased region" description="Basic residues" evidence="1">
    <location>
        <begin position="161"/>
        <end position="172"/>
    </location>
</feature>
<reference evidence="2" key="1">
    <citation type="journal article" date="2020" name="bioRxiv">
        <title>Chromosome-level reference genome of the European wasp spider Argiope bruennichi: a resource for studies on range expansion and evolutionary adaptation.</title>
        <authorList>
            <person name="Sheffer M.M."/>
            <person name="Hoppe A."/>
            <person name="Krehenwinkel H."/>
            <person name="Uhl G."/>
            <person name="Kuss A.W."/>
            <person name="Jensen L."/>
            <person name="Jensen C."/>
            <person name="Gillespie R.G."/>
            <person name="Hoff K.J."/>
            <person name="Prost S."/>
        </authorList>
    </citation>
    <scope>NUCLEOTIDE SEQUENCE</scope>
</reference>
<keyword evidence="3" id="KW-1185">Reference proteome</keyword>
<proteinExistence type="predicted"/>
<dbReference type="Proteomes" id="UP000807504">
    <property type="component" value="Unassembled WGS sequence"/>
</dbReference>
<dbReference type="AlphaFoldDB" id="A0A8T0FHZ8"/>
<accession>A0A8T0FHZ8</accession>
<gene>
    <name evidence="2" type="ORF">HNY73_007748</name>
</gene>
<sequence length="330" mass="36239">MKRLDQLKGEMHSIPACVTPDVCSQKSDPITSVEDEEFTLVHKRKAGRNTPKETHLRPGKKTYLANYDAYYSYRSRSGKILAEARRLVVGQTPKPGLSYSSVLTQKTEIGIQYDLNDINPVKILTPSSNVTNKATSAKASNSPEQPLSRVQQYITVAKGQKNAKGKSRKKSKFPSLQHPPRPPDSSKMEISNEILKLTTSSSDLSDVEMDHSTIISDAGAGSKPGSHQHHKVGGSPSRAGTPLIVAISEREDEEGAMDAQDSGINLITAREQFAQCQRTTNPTHPKRNDSFRLTIKDVIQTAPRRGITRNNQPKDTRLPSQAPGKGPPNR</sequence>
<comment type="caution">
    <text evidence="2">The sequence shown here is derived from an EMBL/GenBank/DDBJ whole genome shotgun (WGS) entry which is preliminary data.</text>
</comment>
<reference evidence="2" key="2">
    <citation type="submission" date="2020-06" db="EMBL/GenBank/DDBJ databases">
        <authorList>
            <person name="Sheffer M."/>
        </authorList>
    </citation>
    <scope>NUCLEOTIDE SEQUENCE</scope>
</reference>
<organism evidence="2 3">
    <name type="scientific">Argiope bruennichi</name>
    <name type="common">Wasp spider</name>
    <name type="synonym">Aranea bruennichi</name>
    <dbReference type="NCBI Taxonomy" id="94029"/>
    <lineage>
        <taxon>Eukaryota</taxon>
        <taxon>Metazoa</taxon>
        <taxon>Ecdysozoa</taxon>
        <taxon>Arthropoda</taxon>
        <taxon>Chelicerata</taxon>
        <taxon>Arachnida</taxon>
        <taxon>Araneae</taxon>
        <taxon>Araneomorphae</taxon>
        <taxon>Entelegynae</taxon>
        <taxon>Araneoidea</taxon>
        <taxon>Araneidae</taxon>
        <taxon>Argiope</taxon>
    </lineage>
</organism>
<protein>
    <submittedName>
        <fullName evidence="2">Uncharacterized protein</fullName>
    </submittedName>
</protein>
<evidence type="ECO:0000313" key="2">
    <source>
        <dbReference type="EMBL" id="KAF8789838.1"/>
    </source>
</evidence>
<feature type="region of interest" description="Disordered" evidence="1">
    <location>
        <begin position="215"/>
        <end position="240"/>
    </location>
</feature>
<dbReference type="EMBL" id="JABXBU010000012">
    <property type="protein sequence ID" value="KAF8789838.1"/>
    <property type="molecule type" value="Genomic_DNA"/>
</dbReference>
<evidence type="ECO:0000313" key="3">
    <source>
        <dbReference type="Proteomes" id="UP000807504"/>
    </source>
</evidence>
<feature type="region of interest" description="Disordered" evidence="1">
    <location>
        <begin position="158"/>
        <end position="190"/>
    </location>
</feature>
<evidence type="ECO:0000256" key="1">
    <source>
        <dbReference type="SAM" id="MobiDB-lite"/>
    </source>
</evidence>
<name>A0A8T0FHZ8_ARGBR</name>